<dbReference type="AlphaFoldDB" id="A0A1J4JYR5"/>
<dbReference type="Proteomes" id="UP000179807">
    <property type="component" value="Unassembled WGS sequence"/>
</dbReference>
<evidence type="ECO:0000313" key="3">
    <source>
        <dbReference type="Proteomes" id="UP000179807"/>
    </source>
</evidence>
<keyword evidence="3" id="KW-1185">Reference proteome</keyword>
<feature type="coiled-coil region" evidence="1">
    <location>
        <begin position="178"/>
        <end position="234"/>
    </location>
</feature>
<protein>
    <submittedName>
        <fullName evidence="2">Uncharacterized protein</fullName>
    </submittedName>
</protein>
<sequence>MHQIKGLFNQTRTFPQYHDTIDALNLSIESQRKVIEGISLVFSDDYTIFCKNQNKETKSSILGIQQAGKKQIKIMQNLLNSLSVLPTDLSILLTLYNNIVKEWSVVVQARENAQKSKANLEKLEMSLERSQNKESPEYKKLLDLKDAAKKQEENDYKLAEKLRDEKFVRVNELKKMFMDSLAKSLKAAAEAREETAKELNHVASEMSNAVLEFQDYNSSDLDKLKERMKQLEEEDFD</sequence>
<evidence type="ECO:0000256" key="1">
    <source>
        <dbReference type="SAM" id="Coils"/>
    </source>
</evidence>
<dbReference type="EMBL" id="MLAK01000858">
    <property type="protein sequence ID" value="OHT02676.1"/>
    <property type="molecule type" value="Genomic_DNA"/>
</dbReference>
<dbReference type="RefSeq" id="XP_068355812.1">
    <property type="nucleotide sequence ID" value="XM_068507192.1"/>
</dbReference>
<keyword evidence="1" id="KW-0175">Coiled coil</keyword>
<proteinExistence type="predicted"/>
<feature type="coiled-coil region" evidence="1">
    <location>
        <begin position="106"/>
        <end position="133"/>
    </location>
</feature>
<evidence type="ECO:0000313" key="2">
    <source>
        <dbReference type="EMBL" id="OHT02676.1"/>
    </source>
</evidence>
<reference evidence="2" key="1">
    <citation type="submission" date="2016-10" db="EMBL/GenBank/DDBJ databases">
        <authorList>
            <person name="Benchimol M."/>
            <person name="Almeida L.G."/>
            <person name="Vasconcelos A.T."/>
            <person name="Perreira-Neves A."/>
            <person name="Rosa I.A."/>
            <person name="Tasca T."/>
            <person name="Bogo M.R."/>
            <person name="de Souza W."/>
        </authorList>
    </citation>
    <scope>NUCLEOTIDE SEQUENCE [LARGE SCALE GENOMIC DNA]</scope>
    <source>
        <strain evidence="2">K</strain>
    </source>
</reference>
<organism evidence="2 3">
    <name type="scientific">Tritrichomonas foetus</name>
    <dbReference type="NCBI Taxonomy" id="1144522"/>
    <lineage>
        <taxon>Eukaryota</taxon>
        <taxon>Metamonada</taxon>
        <taxon>Parabasalia</taxon>
        <taxon>Tritrichomonadida</taxon>
        <taxon>Tritrichomonadidae</taxon>
        <taxon>Tritrichomonas</taxon>
    </lineage>
</organism>
<dbReference type="VEuPathDB" id="TrichDB:TRFO_30174"/>
<name>A0A1J4JYR5_9EUKA</name>
<dbReference type="GeneID" id="94841896"/>
<gene>
    <name evidence="2" type="ORF">TRFO_30174</name>
</gene>
<comment type="caution">
    <text evidence="2">The sequence shown here is derived from an EMBL/GenBank/DDBJ whole genome shotgun (WGS) entry which is preliminary data.</text>
</comment>
<accession>A0A1J4JYR5</accession>